<dbReference type="EMBL" id="FUXL01000006">
    <property type="protein sequence ID" value="SKA14255.1"/>
    <property type="molecule type" value="Genomic_DNA"/>
</dbReference>
<proteinExistence type="predicted"/>
<reference evidence="3 4" key="1">
    <citation type="submission" date="2017-02" db="EMBL/GenBank/DDBJ databases">
        <authorList>
            <person name="Peterson S.W."/>
        </authorList>
    </citation>
    <scope>NUCLEOTIDE SEQUENCE [LARGE SCALE GENOMIC DNA]</scope>
    <source>
        <strain evidence="3 4">USBA 369</strain>
    </source>
</reference>
<dbReference type="Proteomes" id="UP000190135">
    <property type="component" value="Unassembled WGS sequence"/>
</dbReference>
<dbReference type="InterPro" id="IPR050300">
    <property type="entry name" value="GDXG_lipolytic_enzyme"/>
</dbReference>
<feature type="domain" description="BD-FAE-like" evidence="2">
    <location>
        <begin position="98"/>
        <end position="284"/>
    </location>
</feature>
<sequence>MDFIGTQKLGLGAAIALSLGLGGLIGMTPATPAHAEALANKQVIELWPSVPPGTEASKATPTITERSKTLFQADRALTGIIAPSLTAIVPEHPNGTAMIVAPGGAYARVVLDKEGQEIVDWLRPLGITVFLMTYRLPAEGHADGKDVPLEDGQRAVRLIREHASEWNLDPQRIGFMGFSAAGHLGASLITGFDKKVYEPIDETDKVSARPDFAILGYPVVSMDADVTHLESRTNLIGKDPSPALIEEYSPDKHVTGDTPKTFIVLADDDPAVPPENSIRLFSALRKAGVAAEMHVFMEGGHGFGIVRAAGLPAGEYWPALCTAWMQRIGILK</sequence>
<dbReference type="InterPro" id="IPR029058">
    <property type="entry name" value="AB_hydrolase_fold"/>
</dbReference>
<keyword evidence="4" id="KW-1185">Reference proteome</keyword>
<protein>
    <submittedName>
        <fullName evidence="3">Acetyl esterase/lipase</fullName>
    </submittedName>
</protein>
<dbReference type="Pfam" id="PF20434">
    <property type="entry name" value="BD-FAE"/>
    <property type="match status" value="1"/>
</dbReference>
<gene>
    <name evidence="3" type="ORF">SAMN05428963_106246</name>
</gene>
<dbReference type="GO" id="GO:0016787">
    <property type="term" value="F:hydrolase activity"/>
    <property type="evidence" value="ECO:0007669"/>
    <property type="project" value="UniProtKB-KW"/>
</dbReference>
<keyword evidence="1" id="KW-0378">Hydrolase</keyword>
<dbReference type="InterPro" id="IPR049492">
    <property type="entry name" value="BD-FAE-like_dom"/>
</dbReference>
<dbReference type="PANTHER" id="PTHR48081:SF6">
    <property type="entry name" value="PEPTIDASE S9 PROLYL OLIGOPEPTIDASE CATALYTIC DOMAIN-CONTAINING PROTEIN"/>
    <property type="match status" value="1"/>
</dbReference>
<organism evidence="3 4">
    <name type="scientific">Consotaella salsifontis</name>
    <dbReference type="NCBI Taxonomy" id="1365950"/>
    <lineage>
        <taxon>Bacteria</taxon>
        <taxon>Pseudomonadati</taxon>
        <taxon>Pseudomonadota</taxon>
        <taxon>Alphaproteobacteria</taxon>
        <taxon>Hyphomicrobiales</taxon>
        <taxon>Aurantimonadaceae</taxon>
        <taxon>Consotaella</taxon>
    </lineage>
</organism>
<name>A0A1T4RE60_9HYPH</name>
<evidence type="ECO:0000313" key="4">
    <source>
        <dbReference type="Proteomes" id="UP000190135"/>
    </source>
</evidence>
<dbReference type="STRING" id="1365950.SAMN05428963_106246"/>
<dbReference type="SUPFAM" id="SSF53474">
    <property type="entry name" value="alpha/beta-Hydrolases"/>
    <property type="match status" value="1"/>
</dbReference>
<evidence type="ECO:0000313" key="3">
    <source>
        <dbReference type="EMBL" id="SKA14255.1"/>
    </source>
</evidence>
<evidence type="ECO:0000256" key="1">
    <source>
        <dbReference type="ARBA" id="ARBA00022801"/>
    </source>
</evidence>
<evidence type="ECO:0000259" key="2">
    <source>
        <dbReference type="Pfam" id="PF20434"/>
    </source>
</evidence>
<dbReference type="AlphaFoldDB" id="A0A1T4RE60"/>
<accession>A0A1T4RE60</accession>
<dbReference type="PANTHER" id="PTHR48081">
    <property type="entry name" value="AB HYDROLASE SUPERFAMILY PROTEIN C4A8.06C"/>
    <property type="match status" value="1"/>
</dbReference>
<dbReference type="Gene3D" id="3.40.50.1820">
    <property type="entry name" value="alpha/beta hydrolase"/>
    <property type="match status" value="1"/>
</dbReference>